<dbReference type="PANTHER" id="PTHR43179:SF12">
    <property type="entry name" value="GALACTOFURANOSYLTRANSFERASE GLFT2"/>
    <property type="match status" value="1"/>
</dbReference>
<dbReference type="Gene3D" id="3.90.550.10">
    <property type="entry name" value="Spore Coat Polysaccharide Biosynthesis Protein SpsA, Chain A"/>
    <property type="match status" value="1"/>
</dbReference>
<evidence type="ECO:0000259" key="4">
    <source>
        <dbReference type="Pfam" id="PF00535"/>
    </source>
</evidence>
<organism evidence="5 6">
    <name type="scientific">Methanosarcina siciliae T4/M</name>
    <dbReference type="NCBI Taxonomy" id="1434120"/>
    <lineage>
        <taxon>Archaea</taxon>
        <taxon>Methanobacteriati</taxon>
        <taxon>Methanobacteriota</taxon>
        <taxon>Stenosarchaea group</taxon>
        <taxon>Methanomicrobia</taxon>
        <taxon>Methanosarcinales</taxon>
        <taxon>Methanosarcinaceae</taxon>
        <taxon>Methanosarcina</taxon>
    </lineage>
</organism>
<dbReference type="AlphaFoldDB" id="A0A0E3L8U8"/>
<dbReference type="PANTHER" id="PTHR43179">
    <property type="entry name" value="RHAMNOSYLTRANSFERASE WBBL"/>
    <property type="match status" value="1"/>
</dbReference>
<dbReference type="EC" id="2.4.1.-" evidence="5"/>
<dbReference type="Proteomes" id="UP000033111">
    <property type="component" value="Chromosome"/>
</dbReference>
<dbReference type="InterPro" id="IPR029044">
    <property type="entry name" value="Nucleotide-diphossugar_trans"/>
</dbReference>
<dbReference type="CDD" id="cd04186">
    <property type="entry name" value="GT_2_like_c"/>
    <property type="match status" value="1"/>
</dbReference>
<comment type="similarity">
    <text evidence="1">Belongs to the glycosyltransferase 2 family.</text>
</comment>
<accession>A0A0E3L8U8</accession>
<sequence>MYGREKFASVVILSYNSKEDLMECIPSLMSQTYPGFEIIVVDNASRDGSEEFVRTNYPEIKVVQTGKNLGYAAGNNAGFEVAEGEYIVVINPDTVVDSNWLSKLINPFDSDPEIAATTSKILIYSQNEIINTCANTNHYTGLTFCRGFNKPSREFDSYQEVGSVSGCSFAIRRDILKNLNGFDSDFFLYQEDADLSWRIRFAGGRIMYVPESIIYHKYKLSISPWKEFYLERNRYLILLKNFSSRTLLLLLPALIVTEIVTMGHAVLNGPRYIYSKLQAYLWVIKNIKEILTKRHETICKKTTTDREFFGFLDWKIPFEQVIKFPMISKTVDIVFNSFYAFHMKLISRIV</sequence>
<keyword evidence="3 5" id="KW-0808">Transferase</keyword>
<keyword evidence="2 5" id="KW-0328">Glycosyltransferase</keyword>
<feature type="domain" description="Glycosyltransferase 2-like" evidence="4">
    <location>
        <begin position="9"/>
        <end position="178"/>
    </location>
</feature>
<dbReference type="GeneID" id="24861312"/>
<evidence type="ECO:0000313" key="6">
    <source>
        <dbReference type="Proteomes" id="UP000033111"/>
    </source>
</evidence>
<dbReference type="KEGG" id="msw:MSSIT_2427"/>
<evidence type="ECO:0000256" key="3">
    <source>
        <dbReference type="ARBA" id="ARBA00022679"/>
    </source>
</evidence>
<evidence type="ECO:0000256" key="2">
    <source>
        <dbReference type="ARBA" id="ARBA00022676"/>
    </source>
</evidence>
<dbReference type="PATRIC" id="fig|1434120.4.peg.3186"/>
<evidence type="ECO:0000313" key="5">
    <source>
        <dbReference type="EMBL" id="AKB29146.1"/>
    </source>
</evidence>
<dbReference type="OrthoDB" id="46222at2157"/>
<dbReference type="InterPro" id="IPR001173">
    <property type="entry name" value="Glyco_trans_2-like"/>
</dbReference>
<reference evidence="5 6" key="1">
    <citation type="submission" date="2014-07" db="EMBL/GenBank/DDBJ databases">
        <title>Methanogenic archaea and the global carbon cycle.</title>
        <authorList>
            <person name="Henriksen J.R."/>
            <person name="Luke J."/>
            <person name="Reinhart S."/>
            <person name="Benedict M.N."/>
            <person name="Youngblut N.D."/>
            <person name="Metcalf M.E."/>
            <person name="Whitaker R.J."/>
            <person name="Metcalf W.W."/>
        </authorList>
    </citation>
    <scope>NUCLEOTIDE SEQUENCE [LARGE SCALE GENOMIC DNA]</scope>
    <source>
        <strain evidence="5 6">T4/M</strain>
    </source>
</reference>
<gene>
    <name evidence="5" type="ORF">MSSIT_2427</name>
</gene>
<dbReference type="GO" id="GO:0016757">
    <property type="term" value="F:glycosyltransferase activity"/>
    <property type="evidence" value="ECO:0007669"/>
    <property type="project" value="UniProtKB-KW"/>
</dbReference>
<dbReference type="EMBL" id="CP009506">
    <property type="protein sequence ID" value="AKB29146.1"/>
    <property type="molecule type" value="Genomic_DNA"/>
</dbReference>
<dbReference type="SUPFAM" id="SSF53448">
    <property type="entry name" value="Nucleotide-diphospho-sugar transferases"/>
    <property type="match status" value="1"/>
</dbReference>
<dbReference type="RefSeq" id="WP_048172862.1">
    <property type="nucleotide sequence ID" value="NZ_CP009506.1"/>
</dbReference>
<dbReference type="Pfam" id="PF00535">
    <property type="entry name" value="Glycos_transf_2"/>
    <property type="match status" value="1"/>
</dbReference>
<dbReference type="HOGENOM" id="CLU_023845_4_0_2"/>
<name>A0A0E3L8U8_9EURY</name>
<proteinExistence type="inferred from homology"/>
<evidence type="ECO:0000256" key="1">
    <source>
        <dbReference type="ARBA" id="ARBA00006739"/>
    </source>
</evidence>
<protein>
    <submittedName>
        <fullName evidence="5">Glycosyltransferase</fullName>
        <ecNumber evidence="5">2.4.1.-</ecNumber>
    </submittedName>
</protein>
<keyword evidence="6" id="KW-1185">Reference proteome</keyword>